<name>A0A5M4AZR4_9BACT</name>
<dbReference type="Pfam" id="PF09424">
    <property type="entry name" value="YqeY"/>
    <property type="match status" value="1"/>
</dbReference>
<gene>
    <name evidence="1" type="ORF">PbJCM13498_20040</name>
</gene>
<dbReference type="InterPro" id="IPR042184">
    <property type="entry name" value="YqeY/Aim41_N"/>
</dbReference>
<keyword evidence="1" id="KW-0808">Transferase</keyword>
<keyword evidence="2" id="KW-1185">Reference proteome</keyword>
<proteinExistence type="predicted"/>
<dbReference type="InterPro" id="IPR019004">
    <property type="entry name" value="YqeY/Aim41"/>
</dbReference>
<protein>
    <submittedName>
        <fullName evidence="1">Aspartyl-tRNA amidotransferase subunit B</fullName>
    </submittedName>
</protein>
<dbReference type="PANTHER" id="PTHR28055:SF1">
    <property type="entry name" value="ALTERED INHERITANCE OF MITOCHONDRIA PROTEIN 41, MITOCHONDRIAL"/>
    <property type="match status" value="1"/>
</dbReference>
<dbReference type="GO" id="GO:0016884">
    <property type="term" value="F:carbon-nitrogen ligase activity, with glutamine as amido-N-donor"/>
    <property type="evidence" value="ECO:0007669"/>
    <property type="project" value="InterPro"/>
</dbReference>
<dbReference type="Proteomes" id="UP000391834">
    <property type="component" value="Unassembled WGS sequence"/>
</dbReference>
<sequence length="149" mass="16161">MSLFDQINADIKSAMLARDKVKLEALRNIKKVLIEAKTAKSGQEELADDVALKAIAKLAKQGKDSANIYKEQNRQDLYDQEMDQVKVFEAYLPSKMSDEELAAAVKDVIAEVGADSMKDMGKVMGAANAKLAGRADGKDIAAKVKSLLS</sequence>
<dbReference type="SUPFAM" id="SSF89095">
    <property type="entry name" value="GatB/YqeY motif"/>
    <property type="match status" value="1"/>
</dbReference>
<reference evidence="1 2" key="1">
    <citation type="submission" date="2019-10" db="EMBL/GenBank/DDBJ databases">
        <title>Prolixibacter strains distinguished by the presence of nitrate reductase genes were adept at nitrate-dependent anaerobic corrosion of metallic iron and carbon steel.</title>
        <authorList>
            <person name="Iino T."/>
            <person name="Shono N."/>
            <person name="Ito K."/>
            <person name="Nakamura R."/>
            <person name="Sueoka K."/>
            <person name="Harayama S."/>
            <person name="Ohkuma M."/>
        </authorList>
    </citation>
    <scope>NUCLEOTIDE SEQUENCE [LARGE SCALE GENOMIC DNA]</scope>
    <source>
        <strain evidence="1 2">JCM 13498</strain>
    </source>
</reference>
<dbReference type="InterPro" id="IPR003789">
    <property type="entry name" value="Asn/Gln_tRNA_amidoTrase-B-like"/>
</dbReference>
<dbReference type="EMBL" id="BLAX01000001">
    <property type="protein sequence ID" value="GET33141.1"/>
    <property type="molecule type" value="Genomic_DNA"/>
</dbReference>
<accession>A0A5M4AZR4</accession>
<dbReference type="OrthoDB" id="9788127at2"/>
<evidence type="ECO:0000313" key="1">
    <source>
        <dbReference type="EMBL" id="GET33141.1"/>
    </source>
</evidence>
<dbReference type="Gene3D" id="1.10.10.410">
    <property type="match status" value="1"/>
</dbReference>
<organism evidence="1 2">
    <name type="scientific">Prolixibacter bellariivorans</name>
    <dbReference type="NCBI Taxonomy" id="314319"/>
    <lineage>
        <taxon>Bacteria</taxon>
        <taxon>Pseudomonadati</taxon>
        <taxon>Bacteroidota</taxon>
        <taxon>Bacteroidia</taxon>
        <taxon>Marinilabiliales</taxon>
        <taxon>Prolixibacteraceae</taxon>
        <taxon>Prolixibacter</taxon>
    </lineage>
</organism>
<dbReference type="RefSeq" id="WP_025863006.1">
    <property type="nucleotide sequence ID" value="NZ_BLAX01000001.1"/>
</dbReference>
<comment type="caution">
    <text evidence="1">The sequence shown here is derived from an EMBL/GenBank/DDBJ whole genome shotgun (WGS) entry which is preliminary data.</text>
</comment>
<dbReference type="Gene3D" id="1.10.1510.10">
    <property type="entry name" value="Uncharacterised protein YqeY/AIM41 PF09424, N-terminal domain"/>
    <property type="match status" value="1"/>
</dbReference>
<dbReference type="GO" id="GO:0016740">
    <property type="term" value="F:transferase activity"/>
    <property type="evidence" value="ECO:0007669"/>
    <property type="project" value="UniProtKB-KW"/>
</dbReference>
<dbReference type="PANTHER" id="PTHR28055">
    <property type="entry name" value="ALTERED INHERITANCE OF MITOCHONDRIA PROTEIN 41, MITOCHONDRIAL"/>
    <property type="match status" value="1"/>
</dbReference>
<dbReference type="InterPro" id="IPR023168">
    <property type="entry name" value="GatB_Yqey_C_2"/>
</dbReference>
<evidence type="ECO:0000313" key="2">
    <source>
        <dbReference type="Proteomes" id="UP000391834"/>
    </source>
</evidence>
<dbReference type="AlphaFoldDB" id="A0A5M4AZR4"/>